<gene>
    <name evidence="4" type="ORF">NOV18_27375</name>
</gene>
<dbReference type="GO" id="GO:0015288">
    <property type="term" value="F:porin activity"/>
    <property type="evidence" value="ECO:0007669"/>
    <property type="project" value="TreeGrafter"/>
</dbReference>
<dbReference type="Proteomes" id="UP001058744">
    <property type="component" value="Chromosome"/>
</dbReference>
<dbReference type="GO" id="GO:0016020">
    <property type="term" value="C:membrane"/>
    <property type="evidence" value="ECO:0007669"/>
    <property type="project" value="InterPro"/>
</dbReference>
<evidence type="ECO:0000313" key="4">
    <source>
        <dbReference type="EMBL" id="UUC18907.1"/>
    </source>
</evidence>
<dbReference type="InterPro" id="IPR023614">
    <property type="entry name" value="Porin_dom_sf"/>
</dbReference>
<organism evidence="4 5">
    <name type="scientific">Pseudomonas asiatica</name>
    <dbReference type="NCBI Taxonomy" id="2219225"/>
    <lineage>
        <taxon>Bacteria</taxon>
        <taxon>Pseudomonadati</taxon>
        <taxon>Pseudomonadota</taxon>
        <taxon>Gammaproteobacteria</taxon>
        <taxon>Pseudomonadales</taxon>
        <taxon>Pseudomonadaceae</taxon>
        <taxon>Pseudomonas</taxon>
    </lineage>
</organism>
<evidence type="ECO:0000256" key="3">
    <source>
        <dbReference type="ARBA" id="ARBA00022729"/>
    </source>
</evidence>
<dbReference type="PANTHER" id="PTHR34596:SF2">
    <property type="entry name" value="CHITOPORIN"/>
    <property type="match status" value="1"/>
</dbReference>
<protein>
    <submittedName>
        <fullName evidence="4">OprD family porin</fullName>
    </submittedName>
</protein>
<evidence type="ECO:0000256" key="2">
    <source>
        <dbReference type="ARBA" id="ARBA00022448"/>
    </source>
</evidence>
<reference evidence="4" key="1">
    <citation type="submission" date="2022-07" db="EMBL/GenBank/DDBJ databases">
        <title>Complete genome of MD9.</title>
        <authorList>
            <person name="Cao G."/>
        </authorList>
    </citation>
    <scope>NUCLEOTIDE SEQUENCE</scope>
    <source>
        <strain evidence="4">MD9</strain>
    </source>
</reference>
<evidence type="ECO:0000313" key="5">
    <source>
        <dbReference type="Proteomes" id="UP001058744"/>
    </source>
</evidence>
<dbReference type="InterPro" id="IPR005318">
    <property type="entry name" value="OM_porin_bac"/>
</dbReference>
<evidence type="ECO:0000256" key="1">
    <source>
        <dbReference type="ARBA" id="ARBA00009075"/>
    </source>
</evidence>
<dbReference type="EMBL" id="CP101700">
    <property type="protein sequence ID" value="UUC18907.1"/>
    <property type="molecule type" value="Genomic_DNA"/>
</dbReference>
<name>A0AAJ5HXY6_9PSED</name>
<accession>A0AAJ5HXY6</accession>
<sequence>MRAHWPVVPAVLCLTFATDLRAAGFLEDSRANVDFRNLYFDRDFRQPGGNQANGHSQAREWGQAAVLTLQSGFTQGALGMGIDAIAMTGLKLDSSADRAGTGMFPAERDGSSVDEFSRVGASVKLKYSKTLLRSGVMAFRKPVLQSADSRLLPGLFKATTLESSEIAGLTLQAARVTQTMGLDSSDWERLTSRYGGRSDEFTLYGADYALTEKSQIRAYYGKLDGIYQHTLANYLGRLDFTADRHLSFDLRWAKASEVEDFRDIDNRAFGALVGYRQKNHTLSVGYQKMSGRDAYPYVNGTDPYLVNFVQILQFSNAGERSWQVRYDLDLAAWGAPGLSFMSRYVRGDQVQLSSGGEGREWERNSEITYVIQSGSWKNASIKWRNATVRSTFGNDIDENRLVISYPLSLF</sequence>
<keyword evidence="2" id="KW-0813">Transport</keyword>
<dbReference type="RefSeq" id="WP_137137793.1">
    <property type="nucleotide sequence ID" value="NZ_CP101700.1"/>
</dbReference>
<keyword evidence="3" id="KW-0732">Signal</keyword>
<dbReference type="PANTHER" id="PTHR34596">
    <property type="entry name" value="CHITOPORIN"/>
    <property type="match status" value="1"/>
</dbReference>
<dbReference type="Gene3D" id="2.40.160.10">
    <property type="entry name" value="Porin"/>
    <property type="match status" value="1"/>
</dbReference>
<proteinExistence type="inferred from homology"/>
<dbReference type="Pfam" id="PF03573">
    <property type="entry name" value="OprD"/>
    <property type="match status" value="1"/>
</dbReference>
<dbReference type="AlphaFoldDB" id="A0AAJ5HXY6"/>
<comment type="similarity">
    <text evidence="1">Belongs to the outer membrane porin (Opr) (TC 1.B.25) family.</text>
</comment>